<evidence type="ECO:0000256" key="3">
    <source>
        <dbReference type="ARBA" id="ARBA00023163"/>
    </source>
</evidence>
<feature type="region of interest" description="Disordered" evidence="5">
    <location>
        <begin position="834"/>
        <end position="864"/>
    </location>
</feature>
<feature type="region of interest" description="Disordered" evidence="5">
    <location>
        <begin position="24"/>
        <end position="54"/>
    </location>
</feature>
<dbReference type="Gene3D" id="1.10.10.60">
    <property type="entry name" value="Homeodomain-like"/>
    <property type="match status" value="1"/>
</dbReference>
<feature type="compositionally biased region" description="Basic and acidic residues" evidence="5">
    <location>
        <begin position="421"/>
        <end position="432"/>
    </location>
</feature>
<evidence type="ECO:0000259" key="7">
    <source>
        <dbReference type="Pfam" id="PF25826"/>
    </source>
</evidence>
<feature type="compositionally biased region" description="Basic and acidic residues" evidence="5">
    <location>
        <begin position="834"/>
        <end position="843"/>
    </location>
</feature>
<feature type="region of interest" description="Disordered" evidence="5">
    <location>
        <begin position="877"/>
        <end position="896"/>
    </location>
</feature>
<organism evidence="8 9">
    <name type="scientific">Vicia faba</name>
    <name type="common">Broad bean</name>
    <name type="synonym">Faba vulgaris</name>
    <dbReference type="NCBI Taxonomy" id="3906"/>
    <lineage>
        <taxon>Eukaryota</taxon>
        <taxon>Viridiplantae</taxon>
        <taxon>Streptophyta</taxon>
        <taxon>Embryophyta</taxon>
        <taxon>Tracheophyta</taxon>
        <taxon>Spermatophyta</taxon>
        <taxon>Magnoliopsida</taxon>
        <taxon>eudicotyledons</taxon>
        <taxon>Gunneridae</taxon>
        <taxon>Pentapetalae</taxon>
        <taxon>rosids</taxon>
        <taxon>fabids</taxon>
        <taxon>Fabales</taxon>
        <taxon>Fabaceae</taxon>
        <taxon>Papilionoideae</taxon>
        <taxon>50 kb inversion clade</taxon>
        <taxon>NPAAA clade</taxon>
        <taxon>Hologalegina</taxon>
        <taxon>IRL clade</taxon>
        <taxon>Fabeae</taxon>
        <taxon>Vicia</taxon>
    </lineage>
</organism>
<sequence>MWVSSGSSSPSMEVSAVQINNNLANGIDEQRDGQSLSPERPKAYDVFGDPDPDLSPRVGEEYQVEIPALISKFEYCLIRRNADEAESSIHNFQVGLPIPIIWIKDGAEKSNECKVNPKLEAIGSTLFNRKNSDMQQEIKIGMQQKDRHKGQILVPGSQSDHWTEVEEASFVLGLYIFGKNHVQVKRFIGNKKMEDILSLYYGKFYKSDKYQRWDGCRKMKSRKRVFGQRLFTGQRQQELLSRLLPNVSQECQKKLLEASKTFIEGKMLLEEYVLTLKASVGIKALVKGVGIGKGKQDLTGVSIDSVRSTQAVPVRPEIPVGKACSILSASEIISYLTGDFRLSKARTSDLFWEAVWPRLLARGWHSEQPTCYNYSVTSKNPLVYLVPGVKKFSRKLVKRNHYFDSLSDVLNKVASDPELIDLEKNTDDDSTSKEGNGWTKDTKLDSENSPADQPRHCYLKVKTPTNSADVIKFTVVDTSLASEKTRNVKELKSLPFGVLTASTLEIDSSDENISEEEKTNDSESVNGTCFDSGKSDITNASKLNTVKDEFSDMSGFESKPSKEKLPRSNIVGTSVSAALIDQKTDLSDNKKRRNGMKCQSLPRMVSDNLIDLVPITKKRRRLTACNRAKTNGSTANFFAVPPRVKQEEASFSLDQDKSKCSENVSADFLAPRVKQEKCPYNPKSSDSVHSSAEKLIPPREVNYLVRFPTQEIKKLAEPLPNLGSFICRESVPGTSSSGTREQHRKPQSRTMIDLNLPVSPEADVDEPFVNEVTEIQKTDTSKESGEVSAGTNTEPVDHSEQQPDIQVRRTGTRNRPPTAKVLEAFAFGYLDKKEKHVRSRDSSGSKASRRVRHKAEGSGSGVVADSGKVERVNFACNGNGRAGSNGDVVYNTGFQQ</sequence>
<evidence type="ECO:0000256" key="5">
    <source>
        <dbReference type="SAM" id="MobiDB-lite"/>
    </source>
</evidence>
<feature type="region of interest" description="Disordered" evidence="5">
    <location>
        <begin position="775"/>
        <end position="817"/>
    </location>
</feature>
<dbReference type="GO" id="GO:0005634">
    <property type="term" value="C:nucleus"/>
    <property type="evidence" value="ECO:0007669"/>
    <property type="project" value="UniProtKB-SubCell"/>
</dbReference>
<dbReference type="InterPro" id="IPR057712">
    <property type="entry name" value="DUF7952"/>
</dbReference>
<comment type="subcellular location">
    <subcellularLocation>
        <location evidence="1">Nucleus</location>
    </subcellularLocation>
</comment>
<dbReference type="InterPro" id="IPR009057">
    <property type="entry name" value="Homeodomain-like_sf"/>
</dbReference>
<feature type="domain" description="DUF7952" evidence="7">
    <location>
        <begin position="162"/>
        <end position="292"/>
    </location>
</feature>
<keyword evidence="9" id="KW-1185">Reference proteome</keyword>
<evidence type="ECO:0000313" key="8">
    <source>
        <dbReference type="EMBL" id="CAI8610627.1"/>
    </source>
</evidence>
<dbReference type="GO" id="GO:0003714">
    <property type="term" value="F:transcription corepressor activity"/>
    <property type="evidence" value="ECO:0007669"/>
    <property type="project" value="TreeGrafter"/>
</dbReference>
<dbReference type="PANTHER" id="PTHR13859">
    <property type="entry name" value="ATROPHIN-RELATED"/>
    <property type="match status" value="1"/>
</dbReference>
<dbReference type="InterPro" id="IPR056067">
    <property type="entry name" value="DUF7650"/>
</dbReference>
<feature type="domain" description="DUF7650" evidence="6">
    <location>
        <begin position="330"/>
        <end position="417"/>
    </location>
</feature>
<dbReference type="SUPFAM" id="SSF46689">
    <property type="entry name" value="Homeodomain-like"/>
    <property type="match status" value="1"/>
</dbReference>
<evidence type="ECO:0000259" key="6">
    <source>
        <dbReference type="Pfam" id="PF24662"/>
    </source>
</evidence>
<feature type="compositionally biased region" description="Basic and acidic residues" evidence="5">
    <location>
        <begin position="775"/>
        <end position="785"/>
    </location>
</feature>
<protein>
    <recommendedName>
        <fullName evidence="10">SANT domain-containing protein</fullName>
    </recommendedName>
</protein>
<dbReference type="Pfam" id="PF24662">
    <property type="entry name" value="DUF7650"/>
    <property type="match status" value="1"/>
</dbReference>
<keyword evidence="4" id="KW-0539">Nucleus</keyword>
<evidence type="ECO:0000256" key="1">
    <source>
        <dbReference type="ARBA" id="ARBA00004123"/>
    </source>
</evidence>
<feature type="region of interest" description="Disordered" evidence="5">
    <location>
        <begin position="730"/>
        <end position="750"/>
    </location>
</feature>
<dbReference type="PANTHER" id="PTHR13859:SF34">
    <property type="entry name" value="SANT DOMAIN-CONTAINING PROTEIN"/>
    <property type="match status" value="1"/>
</dbReference>
<evidence type="ECO:0000256" key="2">
    <source>
        <dbReference type="ARBA" id="ARBA00023015"/>
    </source>
</evidence>
<keyword evidence="3" id="KW-0804">Transcription</keyword>
<dbReference type="Pfam" id="PF25826">
    <property type="entry name" value="DUF7952"/>
    <property type="match status" value="1"/>
</dbReference>
<evidence type="ECO:0000256" key="4">
    <source>
        <dbReference type="ARBA" id="ARBA00023242"/>
    </source>
</evidence>
<gene>
    <name evidence="8" type="ORF">VFH_IV191400</name>
</gene>
<feature type="region of interest" description="Disordered" evidence="5">
    <location>
        <begin position="507"/>
        <end position="532"/>
    </location>
</feature>
<feature type="region of interest" description="Disordered" evidence="5">
    <location>
        <begin position="421"/>
        <end position="454"/>
    </location>
</feature>
<dbReference type="EMBL" id="OX451739">
    <property type="protein sequence ID" value="CAI8610627.1"/>
    <property type="molecule type" value="Genomic_DNA"/>
</dbReference>
<proteinExistence type="predicted"/>
<reference evidence="8 9" key="1">
    <citation type="submission" date="2023-01" db="EMBL/GenBank/DDBJ databases">
        <authorList>
            <person name="Kreplak J."/>
        </authorList>
    </citation>
    <scope>NUCLEOTIDE SEQUENCE [LARGE SCALE GENOMIC DNA]</scope>
</reference>
<evidence type="ECO:0008006" key="10">
    <source>
        <dbReference type="Google" id="ProtNLM"/>
    </source>
</evidence>
<evidence type="ECO:0000313" key="9">
    <source>
        <dbReference type="Proteomes" id="UP001157006"/>
    </source>
</evidence>
<accession>A0AAV1AJU9</accession>
<dbReference type="AlphaFoldDB" id="A0AAV1AJU9"/>
<dbReference type="Proteomes" id="UP001157006">
    <property type="component" value="Chromosome 4"/>
</dbReference>
<feature type="compositionally biased region" description="Polar residues" evidence="5">
    <location>
        <begin position="522"/>
        <end position="532"/>
    </location>
</feature>
<keyword evidence="2" id="KW-0805">Transcription regulation</keyword>
<name>A0AAV1AJU9_VICFA</name>